<dbReference type="EMBL" id="LSDT01000028">
    <property type="protein sequence ID" value="KXB91712.1"/>
    <property type="molecule type" value="Genomic_DNA"/>
</dbReference>
<proteinExistence type="inferred from homology"/>
<evidence type="ECO:0000256" key="2">
    <source>
        <dbReference type="ARBA" id="ARBA00022448"/>
    </source>
</evidence>
<dbReference type="PANTHER" id="PTHR11910">
    <property type="entry name" value="ATP SYNTHASE DELTA CHAIN"/>
    <property type="match status" value="1"/>
</dbReference>
<dbReference type="PATRIC" id="fig|1588748.3.peg.698"/>
<dbReference type="STRING" id="1588748.HMPREF3182_00735"/>
<dbReference type="InterPro" id="IPR026015">
    <property type="entry name" value="ATP_synth_OSCP/delta_N_sf"/>
</dbReference>
<accession>A0A134CHN2</accession>
<organism evidence="9 10">
    <name type="scientific">Megasphaera hutchinsoni</name>
    <dbReference type="NCBI Taxonomy" id="1588748"/>
    <lineage>
        <taxon>Bacteria</taxon>
        <taxon>Bacillati</taxon>
        <taxon>Bacillota</taxon>
        <taxon>Negativicutes</taxon>
        <taxon>Veillonellales</taxon>
        <taxon>Veillonellaceae</taxon>
        <taxon>Megasphaera</taxon>
    </lineage>
</organism>
<keyword evidence="7 8" id="KW-0066">ATP synthesis</keyword>
<dbReference type="PROSITE" id="PS00389">
    <property type="entry name" value="ATPASE_DELTA"/>
    <property type="match status" value="1"/>
</dbReference>
<dbReference type="PRINTS" id="PR00125">
    <property type="entry name" value="ATPASEDELTA"/>
</dbReference>
<keyword evidence="3 8" id="KW-0375">Hydrogen ion transport</keyword>
<evidence type="ECO:0000256" key="3">
    <source>
        <dbReference type="ARBA" id="ARBA00022781"/>
    </source>
</evidence>
<reference evidence="10" key="1">
    <citation type="submission" date="2016-01" db="EMBL/GenBank/DDBJ databases">
        <authorList>
            <person name="Mitreva M."/>
            <person name="Pepin K.H."/>
            <person name="Mihindukulasuriya K.A."/>
            <person name="Fulton R."/>
            <person name="Fronick C."/>
            <person name="O'Laughlin M."/>
            <person name="Miner T."/>
            <person name="Herter B."/>
            <person name="Rosa B.A."/>
            <person name="Cordes M."/>
            <person name="Tomlinson C."/>
            <person name="Wollam A."/>
            <person name="Palsikar V.B."/>
            <person name="Mardis E.R."/>
            <person name="Wilson R.K."/>
        </authorList>
    </citation>
    <scope>NUCLEOTIDE SEQUENCE [LARGE SCALE GENOMIC DNA]</scope>
    <source>
        <strain evidence="10">KA00182</strain>
    </source>
</reference>
<comment type="similarity">
    <text evidence="8">Belongs to the ATPase delta chain family.</text>
</comment>
<keyword evidence="4 8" id="KW-0406">Ion transport</keyword>
<evidence type="ECO:0000256" key="5">
    <source>
        <dbReference type="ARBA" id="ARBA00023136"/>
    </source>
</evidence>
<keyword evidence="6 8" id="KW-0139">CF(1)</keyword>
<comment type="function">
    <text evidence="8">This protein is part of the stalk that links CF(0) to CF(1). It either transmits conformational changes from CF(0) to CF(1) or is implicated in proton conduction.</text>
</comment>
<dbReference type="GO" id="GO:0005886">
    <property type="term" value="C:plasma membrane"/>
    <property type="evidence" value="ECO:0007669"/>
    <property type="project" value="UniProtKB-SubCell"/>
</dbReference>
<dbReference type="NCBIfam" id="NF004403">
    <property type="entry name" value="PRK05758.2-4"/>
    <property type="match status" value="1"/>
</dbReference>
<keyword evidence="2 8" id="KW-0813">Transport</keyword>
<evidence type="ECO:0000313" key="10">
    <source>
        <dbReference type="Proteomes" id="UP000070160"/>
    </source>
</evidence>
<dbReference type="InterPro" id="IPR000711">
    <property type="entry name" value="ATPase_OSCP/dsu"/>
</dbReference>
<protein>
    <recommendedName>
        <fullName evidence="8">ATP synthase subunit delta</fullName>
    </recommendedName>
    <alternativeName>
        <fullName evidence="8">ATP synthase F(1) sector subunit delta</fullName>
    </alternativeName>
    <alternativeName>
        <fullName evidence="8">F-type ATPase subunit delta</fullName>
        <shortName evidence="8">F-ATPase subunit delta</shortName>
    </alternativeName>
</protein>
<dbReference type="NCBIfam" id="TIGR01145">
    <property type="entry name" value="ATP_synt_delta"/>
    <property type="match status" value="1"/>
</dbReference>
<evidence type="ECO:0000256" key="1">
    <source>
        <dbReference type="ARBA" id="ARBA00004370"/>
    </source>
</evidence>
<comment type="caution">
    <text evidence="9">The sequence shown here is derived from an EMBL/GenBank/DDBJ whole genome shotgun (WGS) entry which is preliminary data.</text>
</comment>
<evidence type="ECO:0000313" key="9">
    <source>
        <dbReference type="EMBL" id="KXB91712.1"/>
    </source>
</evidence>
<keyword evidence="10" id="KW-1185">Reference proteome</keyword>
<dbReference type="RefSeq" id="WP_007393077.1">
    <property type="nucleotide sequence ID" value="NZ_KQ960941.1"/>
</dbReference>
<dbReference type="Pfam" id="PF00213">
    <property type="entry name" value="OSCP"/>
    <property type="match status" value="1"/>
</dbReference>
<sequence>MMISEAVYEKYSQAMFDIAAEQHQLEAIGNDLRQIRDVWQENEDLRKFICHPLLTPQIKKDTLKSIFAAEVAPIVMQFLYVMIDRKRESVIALAIDGFIALVRQAQGIEVAKVRVVKPLSSAEEEKLITGLKALTGKKIEVLYYTDPSIIGGIVVQIGDRLIDGSIKRQLQDLQLKLLDTDAVNEVTDEP</sequence>
<comment type="function">
    <text evidence="8">F(1)F(0) ATP synthase produces ATP from ADP in the presence of a proton or sodium gradient. F-type ATPases consist of two structural domains, F(1) containing the extramembraneous catalytic core and F(0) containing the membrane proton channel, linked together by a central stalk and a peripheral stalk. During catalysis, ATP synthesis in the catalytic domain of F(1) is coupled via a rotary mechanism of the central stalk subunits to proton translocation.</text>
</comment>
<dbReference type="InterPro" id="IPR020781">
    <property type="entry name" value="ATPase_OSCP/d_CS"/>
</dbReference>
<dbReference type="AlphaFoldDB" id="A0A134CHN2"/>
<dbReference type="SUPFAM" id="SSF47928">
    <property type="entry name" value="N-terminal domain of the delta subunit of the F1F0-ATP synthase"/>
    <property type="match status" value="1"/>
</dbReference>
<dbReference type="HAMAP" id="MF_01416">
    <property type="entry name" value="ATP_synth_delta_bact"/>
    <property type="match status" value="1"/>
</dbReference>
<evidence type="ECO:0000256" key="7">
    <source>
        <dbReference type="ARBA" id="ARBA00023310"/>
    </source>
</evidence>
<keyword evidence="5 8" id="KW-0472">Membrane</keyword>
<evidence type="ECO:0000256" key="8">
    <source>
        <dbReference type="HAMAP-Rule" id="MF_01416"/>
    </source>
</evidence>
<dbReference type="GO" id="GO:0046933">
    <property type="term" value="F:proton-transporting ATP synthase activity, rotational mechanism"/>
    <property type="evidence" value="ECO:0007669"/>
    <property type="project" value="UniProtKB-UniRule"/>
</dbReference>
<evidence type="ECO:0000256" key="4">
    <source>
        <dbReference type="ARBA" id="ARBA00023065"/>
    </source>
</evidence>
<dbReference type="Proteomes" id="UP000070160">
    <property type="component" value="Unassembled WGS sequence"/>
</dbReference>
<comment type="subcellular location">
    <subcellularLocation>
        <location evidence="8">Cell membrane</location>
        <topology evidence="8">Peripheral membrane protein</topology>
    </subcellularLocation>
    <subcellularLocation>
        <location evidence="1">Membrane</location>
    </subcellularLocation>
</comment>
<evidence type="ECO:0000256" key="6">
    <source>
        <dbReference type="ARBA" id="ARBA00023196"/>
    </source>
</evidence>
<gene>
    <name evidence="8" type="primary">atpH</name>
    <name evidence="9" type="ORF">HMPREF3182_00735</name>
</gene>
<name>A0A134CHN2_9FIRM</name>
<dbReference type="GO" id="GO:0045259">
    <property type="term" value="C:proton-transporting ATP synthase complex"/>
    <property type="evidence" value="ECO:0007669"/>
    <property type="project" value="UniProtKB-KW"/>
</dbReference>
<keyword evidence="8" id="KW-1003">Cell membrane</keyword>
<dbReference type="Gene3D" id="1.10.520.20">
    <property type="entry name" value="N-terminal domain of the delta subunit of the F1F0-ATP synthase"/>
    <property type="match status" value="1"/>
</dbReference>